<evidence type="ECO:0000259" key="4">
    <source>
        <dbReference type="PROSITE" id="PS51063"/>
    </source>
</evidence>
<dbReference type="Gene3D" id="2.60.120.10">
    <property type="entry name" value="Jelly Rolls"/>
    <property type="match status" value="1"/>
</dbReference>
<dbReference type="SUPFAM" id="SSF51206">
    <property type="entry name" value="cAMP-binding domain-like"/>
    <property type="match status" value="1"/>
</dbReference>
<dbReference type="InterPro" id="IPR014710">
    <property type="entry name" value="RmlC-like_jellyroll"/>
</dbReference>
<dbReference type="Gene3D" id="1.10.10.10">
    <property type="entry name" value="Winged helix-like DNA-binding domain superfamily/Winged helix DNA-binding domain"/>
    <property type="match status" value="1"/>
</dbReference>
<dbReference type="SUPFAM" id="SSF46785">
    <property type="entry name" value="Winged helix' DNA-binding domain"/>
    <property type="match status" value="1"/>
</dbReference>
<dbReference type="InterPro" id="IPR036390">
    <property type="entry name" value="WH_DNA-bd_sf"/>
</dbReference>
<name>A0A0J6SY09_9HYPH</name>
<dbReference type="AlphaFoldDB" id="A0A0J6SY09"/>
<accession>A0A0J6SY09</accession>
<dbReference type="Proteomes" id="UP000035929">
    <property type="component" value="Unassembled WGS sequence"/>
</dbReference>
<dbReference type="GO" id="GO:0006355">
    <property type="term" value="P:regulation of DNA-templated transcription"/>
    <property type="evidence" value="ECO:0007669"/>
    <property type="project" value="InterPro"/>
</dbReference>
<evidence type="ECO:0000256" key="2">
    <source>
        <dbReference type="ARBA" id="ARBA00023125"/>
    </source>
</evidence>
<evidence type="ECO:0000313" key="5">
    <source>
        <dbReference type="EMBL" id="KMO38223.1"/>
    </source>
</evidence>
<sequence length="246" mass="27958">MMNPLIRKLERFTRLSDADKRLLHQAATARIVNYDTHQDIIAEGEEPTDVNLILAGWVCRYKQLADGGRQIMSFLLPGDLCDLNIFLLRRMDHALGTLTPVVVAKISRDLLQEMLNADPRLTRALWWEVLVTAAIHREWLVNIGRRTALERVAHLLCEVYVRQRAVGRAKDGCCDLPITQVELADALGLSAVHVNRTLRELRVSGVIDWRDKQLCIPDVDALTSVARFVPDYLHLDYEGERFDANG</sequence>
<feature type="domain" description="HTH crp-type" evidence="4">
    <location>
        <begin position="146"/>
        <end position="220"/>
    </location>
</feature>
<proteinExistence type="predicted"/>
<reference evidence="5 6" key="1">
    <citation type="submission" date="2015-03" db="EMBL/GenBank/DDBJ databases">
        <title>Genome sequencing of Methylobacterium aquaticum DSM16371 type strain.</title>
        <authorList>
            <person name="Chaudhry V."/>
            <person name="Patil P.B."/>
        </authorList>
    </citation>
    <scope>NUCLEOTIDE SEQUENCE [LARGE SCALE GENOMIC DNA]</scope>
    <source>
        <strain evidence="5 6">DSM 16371</strain>
    </source>
</reference>
<dbReference type="EMBL" id="LABX01000048">
    <property type="protein sequence ID" value="KMO38223.1"/>
    <property type="molecule type" value="Genomic_DNA"/>
</dbReference>
<keyword evidence="1" id="KW-0805">Transcription regulation</keyword>
<dbReference type="OrthoDB" id="7584044at2"/>
<organism evidence="5 6">
    <name type="scientific">Methylobacterium aquaticum</name>
    <dbReference type="NCBI Taxonomy" id="270351"/>
    <lineage>
        <taxon>Bacteria</taxon>
        <taxon>Pseudomonadati</taxon>
        <taxon>Pseudomonadota</taxon>
        <taxon>Alphaproteobacteria</taxon>
        <taxon>Hyphomicrobiales</taxon>
        <taxon>Methylobacteriaceae</taxon>
        <taxon>Methylobacterium</taxon>
    </lineage>
</organism>
<dbReference type="CDD" id="cd00038">
    <property type="entry name" value="CAP_ED"/>
    <property type="match status" value="1"/>
</dbReference>
<keyword evidence="3" id="KW-0804">Transcription</keyword>
<dbReference type="Pfam" id="PF13545">
    <property type="entry name" value="HTH_Crp_2"/>
    <property type="match status" value="1"/>
</dbReference>
<dbReference type="Pfam" id="PF00027">
    <property type="entry name" value="cNMP_binding"/>
    <property type="match status" value="1"/>
</dbReference>
<evidence type="ECO:0000313" key="6">
    <source>
        <dbReference type="Proteomes" id="UP000035929"/>
    </source>
</evidence>
<dbReference type="GO" id="GO:0003677">
    <property type="term" value="F:DNA binding"/>
    <property type="evidence" value="ECO:0007669"/>
    <property type="project" value="UniProtKB-KW"/>
</dbReference>
<comment type="caution">
    <text evidence="5">The sequence shown here is derived from an EMBL/GenBank/DDBJ whole genome shotgun (WGS) entry which is preliminary data.</text>
</comment>
<evidence type="ECO:0000256" key="3">
    <source>
        <dbReference type="ARBA" id="ARBA00023163"/>
    </source>
</evidence>
<dbReference type="RefSeq" id="WP_048463061.1">
    <property type="nucleotide sequence ID" value="NZ_LABX01000048.1"/>
</dbReference>
<gene>
    <name evidence="5" type="ORF">VP06_06805</name>
</gene>
<dbReference type="InterPro" id="IPR000595">
    <property type="entry name" value="cNMP-bd_dom"/>
</dbReference>
<dbReference type="PROSITE" id="PS51063">
    <property type="entry name" value="HTH_CRP_2"/>
    <property type="match status" value="1"/>
</dbReference>
<dbReference type="InterPro" id="IPR012318">
    <property type="entry name" value="HTH_CRP"/>
</dbReference>
<evidence type="ECO:0000256" key="1">
    <source>
        <dbReference type="ARBA" id="ARBA00023015"/>
    </source>
</evidence>
<protein>
    <submittedName>
        <fullName evidence="5">Cyclic nucleotide-binding protein</fullName>
    </submittedName>
</protein>
<dbReference type="InterPro" id="IPR018490">
    <property type="entry name" value="cNMP-bd_dom_sf"/>
</dbReference>
<dbReference type="PATRIC" id="fig|270351.6.peg.5956"/>
<dbReference type="SMART" id="SM00100">
    <property type="entry name" value="cNMP"/>
    <property type="match status" value="1"/>
</dbReference>
<dbReference type="InterPro" id="IPR036388">
    <property type="entry name" value="WH-like_DNA-bd_sf"/>
</dbReference>
<keyword evidence="2" id="KW-0238">DNA-binding</keyword>